<dbReference type="InterPro" id="IPR025885">
    <property type="entry name" value="PapC_N"/>
</dbReference>
<protein>
    <submittedName>
        <fullName evidence="12">Outer membrane usher protein</fullName>
    </submittedName>
</protein>
<evidence type="ECO:0000256" key="1">
    <source>
        <dbReference type="ARBA" id="ARBA00004571"/>
    </source>
</evidence>
<evidence type="ECO:0000313" key="12">
    <source>
        <dbReference type="EMBL" id="NIG19361.1"/>
    </source>
</evidence>
<sequence>MLMRFFWHAFAILLISILVFFSCILGARITLAGSDIQFNTDVLDLKDRSNIDISQFARKGFILPGAYTLAININSITLPERVVNFYASEENENETLACITQELIPLLGLKDKFSSQLEWWHNGECLNLNSVAGMSTRADLGKSTLLISIPQAFLEYSSSSWDPPARWEEGIAGALFDYNFNFQTIKQNSVGSKSNTNLSGNGTTGANLGAWRVRADWQGRYDHQTAGGGTQSPQSWDWNRFYAYRALKKMGAKLTLGEDYLNSSIFDGFRFTGLSLATDDNMLPPNLRGYAPEISGVAKSNAKVIISQQGRVIKEVQVAAGPYRIQDLDSAVSGNLDVRIEEQDGNIEQFQVNTATIPYLTRPGQIRYKSSIGRPSNFAHHTEGPLFATGELSWGISNGWSLYTGGMGGGDYHALSLGVGRDLLALGAISTDVTVSNLKDHNRDTQRGNAWRASYAKRFEDTGSQVSFAGYRFSDDGFRSMGDYLNGLKGNVDNGRSKEMYTVSLNQQFESLNLTTYLNYNHQTYWNQQANDRYDFSLSKNMDLMKFKNVSLSLTAYRSALGQNNDKGVYMSFSLPWGQSGTASYNNSYSKGNNLNSVSYYDRIGDADSYQISAGVANSDTDIGGYYTHKGSLAQLNTSVSYRESQYQALGVSLQGGATLTPNGGAFHSSSVAGRTRMLVDTDGVAGVPVSGYGHSINTNYFGKAVITDINSYYRNSIRINLDKLADDIEVTKSVSQGTLTEGAIGYRAFNVTHGGKAIATVRLEDGSAPPFGASVFNLKNQETGIINDDGNVYLSGIQPGEAMTVRWNNADQCTITPPLNLTNEITTNLLLPCIKV</sequence>
<comment type="subcellular location">
    <subcellularLocation>
        <location evidence="1 9">Cell outer membrane</location>
        <topology evidence="1 9">Multi-pass membrane protein</topology>
    </subcellularLocation>
</comment>
<dbReference type="SUPFAM" id="SSF141729">
    <property type="entry name" value="FimD N-terminal domain-like"/>
    <property type="match status" value="1"/>
</dbReference>
<dbReference type="PANTHER" id="PTHR30451:SF10">
    <property type="entry name" value="OUTER MEMBRANE USHER PROTEIN YFCU-RELATED"/>
    <property type="match status" value="1"/>
</dbReference>
<evidence type="ECO:0000259" key="11">
    <source>
        <dbReference type="Pfam" id="PF13954"/>
    </source>
</evidence>
<reference evidence="12 13" key="1">
    <citation type="journal article" date="2019" name="bioRxiv">
        <title>Bacteria contribute to plant secondary compound degradation in a generalist herbivore system.</title>
        <authorList>
            <person name="Francoeur C.B."/>
            <person name="Khadempour L."/>
            <person name="Moreira-Soto R.D."/>
            <person name="Gotting K."/>
            <person name="Book A.J."/>
            <person name="Pinto-Tomas A.A."/>
            <person name="Keefover-Ring K."/>
            <person name="Currie C.R."/>
        </authorList>
    </citation>
    <scope>NUCLEOTIDE SEQUENCE [LARGE SCALE GENOMIC DNA]</scope>
    <source>
        <strain evidence="12">Al-1710</strain>
    </source>
</reference>
<dbReference type="InterPro" id="IPR018030">
    <property type="entry name" value="Fimbrial_membr_usher_CS"/>
</dbReference>
<dbReference type="InterPro" id="IPR000015">
    <property type="entry name" value="Fimb_usher"/>
</dbReference>
<evidence type="ECO:0000256" key="9">
    <source>
        <dbReference type="RuleBase" id="RU003884"/>
    </source>
</evidence>
<comment type="similarity">
    <text evidence="2 9">Belongs to the fimbrial export usher family.</text>
</comment>
<proteinExistence type="inferred from homology"/>
<dbReference type="Gene3D" id="2.60.40.2070">
    <property type="match status" value="1"/>
</dbReference>
<evidence type="ECO:0000256" key="4">
    <source>
        <dbReference type="ARBA" id="ARBA00022452"/>
    </source>
</evidence>
<keyword evidence="8 9" id="KW-0998">Cell outer membrane</keyword>
<dbReference type="NCBIfam" id="NF011812">
    <property type="entry name" value="PRK15284.1"/>
    <property type="match status" value="1"/>
</dbReference>
<dbReference type="Pfam" id="PF13954">
    <property type="entry name" value="PapC_N"/>
    <property type="match status" value="1"/>
</dbReference>
<dbReference type="PROSITE" id="PS01151">
    <property type="entry name" value="FIMBRIAL_USHER"/>
    <property type="match status" value="1"/>
</dbReference>
<evidence type="ECO:0000259" key="10">
    <source>
        <dbReference type="Pfam" id="PF13953"/>
    </source>
</evidence>
<dbReference type="Pfam" id="PF13953">
    <property type="entry name" value="PapC_C"/>
    <property type="match status" value="1"/>
</dbReference>
<evidence type="ECO:0000256" key="7">
    <source>
        <dbReference type="ARBA" id="ARBA00023136"/>
    </source>
</evidence>
<accession>A0ABX0RRY8</accession>
<feature type="domain" description="PapC-like C-terminal" evidence="10">
    <location>
        <begin position="761"/>
        <end position="817"/>
    </location>
</feature>
<dbReference type="Pfam" id="PF00577">
    <property type="entry name" value="Usher"/>
    <property type="match status" value="1"/>
</dbReference>
<keyword evidence="9" id="KW-1029">Fimbrium biogenesis</keyword>
<dbReference type="PROSITE" id="PS51257">
    <property type="entry name" value="PROKAR_LIPOPROTEIN"/>
    <property type="match status" value="1"/>
</dbReference>
<keyword evidence="4" id="KW-1134">Transmembrane beta strand</keyword>
<evidence type="ECO:0000256" key="5">
    <source>
        <dbReference type="ARBA" id="ARBA00022692"/>
    </source>
</evidence>
<dbReference type="Gene3D" id="3.10.20.410">
    <property type="match status" value="1"/>
</dbReference>
<dbReference type="Proteomes" id="UP001515780">
    <property type="component" value="Unassembled WGS sequence"/>
</dbReference>
<evidence type="ECO:0000256" key="3">
    <source>
        <dbReference type="ARBA" id="ARBA00022448"/>
    </source>
</evidence>
<keyword evidence="13" id="KW-1185">Reference proteome</keyword>
<dbReference type="InterPro" id="IPR043142">
    <property type="entry name" value="PapC-like_C_sf"/>
</dbReference>
<organism evidence="12 13">
    <name type="scientific">Candidatus Pantoea communis</name>
    <dbReference type="NCBI Taxonomy" id="2608354"/>
    <lineage>
        <taxon>Bacteria</taxon>
        <taxon>Pseudomonadati</taxon>
        <taxon>Pseudomonadota</taxon>
        <taxon>Gammaproteobacteria</taxon>
        <taxon>Enterobacterales</taxon>
        <taxon>Erwiniaceae</taxon>
        <taxon>Pantoea</taxon>
    </lineage>
</organism>
<gene>
    <name evidence="12" type="ORF">F3J37_11835</name>
</gene>
<dbReference type="Gene3D" id="2.60.40.2610">
    <property type="entry name" value="Outer membrane usher protein FimD, plug domain"/>
    <property type="match status" value="1"/>
</dbReference>
<feature type="domain" description="PapC N-terminal" evidence="11">
    <location>
        <begin position="37"/>
        <end position="181"/>
    </location>
</feature>
<evidence type="ECO:0000256" key="6">
    <source>
        <dbReference type="ARBA" id="ARBA00022729"/>
    </source>
</evidence>
<keyword evidence="7 9" id="KW-0472">Membrane</keyword>
<evidence type="ECO:0000256" key="8">
    <source>
        <dbReference type="ARBA" id="ARBA00023237"/>
    </source>
</evidence>
<evidence type="ECO:0000256" key="2">
    <source>
        <dbReference type="ARBA" id="ARBA00008064"/>
    </source>
</evidence>
<dbReference type="EMBL" id="VWXC01000007">
    <property type="protein sequence ID" value="NIG19361.1"/>
    <property type="molecule type" value="Genomic_DNA"/>
</dbReference>
<dbReference type="InterPro" id="IPR025949">
    <property type="entry name" value="PapC-like_C"/>
</dbReference>
<keyword evidence="5 9" id="KW-0812">Transmembrane</keyword>
<comment type="caution">
    <text evidence="12">The sequence shown here is derived from an EMBL/GenBank/DDBJ whole genome shotgun (WGS) entry which is preliminary data.</text>
</comment>
<keyword evidence="6" id="KW-0732">Signal</keyword>
<name>A0ABX0RRY8_9GAMM</name>
<dbReference type="InterPro" id="IPR037224">
    <property type="entry name" value="PapC_N_sf"/>
</dbReference>
<dbReference type="PANTHER" id="PTHR30451">
    <property type="entry name" value="OUTER MEMBRANE USHER PROTEIN"/>
    <property type="match status" value="1"/>
</dbReference>
<dbReference type="RefSeq" id="WP_166933560.1">
    <property type="nucleotide sequence ID" value="NZ_VWXC01000007.1"/>
</dbReference>
<dbReference type="Gene3D" id="2.60.40.3110">
    <property type="match status" value="1"/>
</dbReference>
<evidence type="ECO:0000313" key="13">
    <source>
        <dbReference type="Proteomes" id="UP001515780"/>
    </source>
</evidence>
<dbReference type="InterPro" id="IPR042186">
    <property type="entry name" value="FimD_plug_dom"/>
</dbReference>
<keyword evidence="3 9" id="KW-0813">Transport</keyword>